<name>A0A922NI43_9PLEO</name>
<reference evidence="7" key="1">
    <citation type="journal article" date="2022" name="Microb. Genom.">
        <title>A global pangenome for the wheat fungal pathogen Pyrenophora tritici-repentis and prediction of effector protein structural homology.</title>
        <authorList>
            <person name="Moolhuijzen P.M."/>
            <person name="See P.T."/>
            <person name="Shi G."/>
            <person name="Powell H.R."/>
            <person name="Cockram J."/>
            <person name="Jorgensen L.N."/>
            <person name="Benslimane H."/>
            <person name="Strelkov S.E."/>
            <person name="Turner J."/>
            <person name="Liu Z."/>
            <person name="Moffat C.S."/>
        </authorList>
    </citation>
    <scope>NUCLEOTIDE SEQUENCE [LARGE SCALE GENOMIC DNA]</scope>
</reference>
<dbReference type="InterPro" id="IPR036770">
    <property type="entry name" value="Ankyrin_rpt-contain_sf"/>
</dbReference>
<dbReference type="InterPro" id="IPR002110">
    <property type="entry name" value="Ankyrin_rpt"/>
</dbReference>
<feature type="compositionally biased region" description="Basic residues" evidence="4">
    <location>
        <begin position="261"/>
        <end position="270"/>
    </location>
</feature>
<feature type="compositionally biased region" description="Acidic residues" evidence="4">
    <location>
        <begin position="239"/>
        <end position="255"/>
    </location>
</feature>
<dbReference type="SMART" id="SM00248">
    <property type="entry name" value="ANK"/>
    <property type="match status" value="5"/>
</dbReference>
<dbReference type="SUPFAM" id="SSF53098">
    <property type="entry name" value="Ribonuclease H-like"/>
    <property type="match status" value="1"/>
</dbReference>
<evidence type="ECO:0000313" key="7">
    <source>
        <dbReference type="Proteomes" id="UP000249757"/>
    </source>
</evidence>
<dbReference type="Gene3D" id="1.25.40.20">
    <property type="entry name" value="Ankyrin repeat-containing domain"/>
    <property type="match status" value="1"/>
</dbReference>
<dbReference type="Pfam" id="PF12796">
    <property type="entry name" value="Ank_2"/>
    <property type="match status" value="2"/>
</dbReference>
<sequence>MPVAKEQVGDVPEGLVPAIKLEPPPGFEQDEWEQLTDGFACEADEIDGILDQRGSGGSRKGRPINLSVPYTGSLSGSARAIAQRERKALFDKEEKVLESVRTADRSAKYQLKKSLLQQPKYKLANSARQAKLLEKEWDILSEKRFTQKKSVAKDILAIPIAQVGVERVFNVAKDVIGSRRHRLSARTIQQIMVLKDTISQEEEQGLDYLVAQLGEDGEPIDEVNDLFELPASLEHTFDIDEENQTTEEESEEEVQEERQLPPRKRQRPQRYHPYFESQANESPYDIAWTNILSQAWPQDTVEAFRSMFSDPAYLENRQFSLLHKIVLGILAIDLDTMDRARVRSDINRRDKAGKTPLFWAASRKDAAKVRYLLQNGADPNISSLDSRTPMHAAALANDNASIQSLYRYRAVVDACDGNGKTPLQVAASYNGAVELLLDLGADIERSDIHRRAALLHATSRGHMEVVRILVQRGANVSAVERNGCSSFHHAVTGNFQNIFLLLLATNPSAASLVAYGLNDQTIL</sequence>
<dbReference type="PANTHER" id="PTHR24171">
    <property type="entry name" value="ANKYRIN REPEAT DOMAIN-CONTAINING PROTEIN 39-RELATED"/>
    <property type="match status" value="1"/>
</dbReference>
<keyword evidence="7" id="KW-1185">Reference proteome</keyword>
<dbReference type="Proteomes" id="UP000249757">
    <property type="component" value="Unassembled WGS sequence"/>
</dbReference>
<accession>A0A922NI43</accession>
<dbReference type="AlphaFoldDB" id="A0A922NI43"/>
<comment type="caution">
    <text evidence="6">The sequence shown here is derived from an EMBL/GenBank/DDBJ whole genome shotgun (WGS) entry which is preliminary data.</text>
</comment>
<evidence type="ECO:0000313" key="6">
    <source>
        <dbReference type="EMBL" id="KAI1518299.1"/>
    </source>
</evidence>
<dbReference type="SUPFAM" id="SSF48403">
    <property type="entry name" value="Ankyrin repeat"/>
    <property type="match status" value="1"/>
</dbReference>
<evidence type="ECO:0000259" key="5">
    <source>
        <dbReference type="Pfam" id="PF05699"/>
    </source>
</evidence>
<organism evidence="6 7">
    <name type="scientific">Pyrenophora tritici-repentis</name>
    <dbReference type="NCBI Taxonomy" id="45151"/>
    <lineage>
        <taxon>Eukaryota</taxon>
        <taxon>Fungi</taxon>
        <taxon>Dikarya</taxon>
        <taxon>Ascomycota</taxon>
        <taxon>Pezizomycotina</taxon>
        <taxon>Dothideomycetes</taxon>
        <taxon>Pleosporomycetidae</taxon>
        <taxon>Pleosporales</taxon>
        <taxon>Pleosporineae</taxon>
        <taxon>Pleosporaceae</taxon>
        <taxon>Pyrenophora</taxon>
    </lineage>
</organism>
<dbReference type="InterPro" id="IPR012337">
    <property type="entry name" value="RNaseH-like_sf"/>
</dbReference>
<dbReference type="Pfam" id="PF05699">
    <property type="entry name" value="Dimer_Tnp_hAT"/>
    <property type="match status" value="1"/>
</dbReference>
<gene>
    <name evidence="6" type="ORF">Ptr86124_001427</name>
</gene>
<dbReference type="PANTHER" id="PTHR24171:SF10">
    <property type="entry name" value="ANKYRIN REPEAT DOMAIN-CONTAINING PROTEIN 29-LIKE"/>
    <property type="match status" value="1"/>
</dbReference>
<feature type="region of interest" description="Disordered" evidence="4">
    <location>
        <begin position="237"/>
        <end position="270"/>
    </location>
</feature>
<evidence type="ECO:0000256" key="3">
    <source>
        <dbReference type="PROSITE-ProRule" id="PRU00023"/>
    </source>
</evidence>
<protein>
    <submittedName>
        <fullName evidence="6">Serine/threonine-protein phosphatase 6 regulatory ankyrin repeat protein</fullName>
    </submittedName>
</protein>
<proteinExistence type="predicted"/>
<evidence type="ECO:0000256" key="1">
    <source>
        <dbReference type="ARBA" id="ARBA00022737"/>
    </source>
</evidence>
<keyword evidence="1" id="KW-0677">Repeat</keyword>
<feature type="repeat" description="ANK" evidence="3">
    <location>
        <begin position="449"/>
        <end position="481"/>
    </location>
</feature>
<evidence type="ECO:0000256" key="4">
    <source>
        <dbReference type="SAM" id="MobiDB-lite"/>
    </source>
</evidence>
<dbReference type="EMBL" id="NRDI02000002">
    <property type="protein sequence ID" value="KAI1518299.1"/>
    <property type="molecule type" value="Genomic_DNA"/>
</dbReference>
<evidence type="ECO:0000256" key="2">
    <source>
        <dbReference type="ARBA" id="ARBA00023043"/>
    </source>
</evidence>
<dbReference type="InterPro" id="IPR008906">
    <property type="entry name" value="HATC_C_dom"/>
</dbReference>
<feature type="domain" description="HAT C-terminal dimerisation" evidence="5">
    <location>
        <begin position="136"/>
        <end position="197"/>
    </location>
</feature>
<dbReference type="PROSITE" id="PS50297">
    <property type="entry name" value="ANK_REP_REGION"/>
    <property type="match status" value="2"/>
</dbReference>
<keyword evidence="2 3" id="KW-0040">ANK repeat</keyword>
<dbReference type="GO" id="GO:0046983">
    <property type="term" value="F:protein dimerization activity"/>
    <property type="evidence" value="ECO:0007669"/>
    <property type="project" value="InterPro"/>
</dbReference>
<dbReference type="PROSITE" id="PS50088">
    <property type="entry name" value="ANK_REPEAT"/>
    <property type="match status" value="2"/>
</dbReference>
<feature type="repeat" description="ANK" evidence="3">
    <location>
        <begin position="352"/>
        <end position="384"/>
    </location>
</feature>